<dbReference type="InterPro" id="IPR006675">
    <property type="entry name" value="HDIG_dom"/>
</dbReference>
<proteinExistence type="predicted"/>
<dbReference type="GO" id="GO:0008803">
    <property type="term" value="F:bis(5'-nucleosyl)-tetraphosphatase (symmetrical) activity"/>
    <property type="evidence" value="ECO:0007669"/>
    <property type="project" value="UniProtKB-EC"/>
</dbReference>
<dbReference type="Gene3D" id="1.10.3210.10">
    <property type="entry name" value="Hypothetical protein af1432"/>
    <property type="match status" value="1"/>
</dbReference>
<dbReference type="PANTHER" id="PTHR35795">
    <property type="entry name" value="SLR1885 PROTEIN"/>
    <property type="match status" value="1"/>
</dbReference>
<dbReference type="NCBIfam" id="TIGR00277">
    <property type="entry name" value="HDIG"/>
    <property type="match status" value="1"/>
</dbReference>
<keyword evidence="8" id="KW-0808">Transferase</keyword>
<dbReference type="InterPro" id="IPR051094">
    <property type="entry name" value="Diverse_Catalytic_Enzymes"/>
</dbReference>
<dbReference type="PROSITE" id="PS51831">
    <property type="entry name" value="HD"/>
    <property type="match status" value="1"/>
</dbReference>
<keyword evidence="3" id="KW-0547">Nucleotide-binding</keyword>
<dbReference type="RefSeq" id="WP_055185869.1">
    <property type="nucleotide sequence ID" value="NZ_CYXN01000008.1"/>
</dbReference>
<evidence type="ECO:0000313" key="9">
    <source>
        <dbReference type="Proteomes" id="UP000095649"/>
    </source>
</evidence>
<dbReference type="InterPro" id="IPR003607">
    <property type="entry name" value="HD/PDEase_dom"/>
</dbReference>
<dbReference type="EMBL" id="CYXN01000008">
    <property type="protein sequence ID" value="CUM96461.1"/>
    <property type="molecule type" value="Genomic_DNA"/>
</dbReference>
<dbReference type="SUPFAM" id="SSF109604">
    <property type="entry name" value="HD-domain/PDEase-like"/>
    <property type="match status" value="1"/>
</dbReference>
<evidence type="ECO:0000256" key="6">
    <source>
        <dbReference type="ARBA" id="ARBA00049417"/>
    </source>
</evidence>
<gene>
    <name evidence="8" type="ORF">ERS852582_01328</name>
</gene>
<keyword evidence="4" id="KW-0378">Hydrolase</keyword>
<dbReference type="OrthoDB" id="5295945at2"/>
<dbReference type="InterPro" id="IPR006674">
    <property type="entry name" value="HD_domain"/>
</dbReference>
<dbReference type="GO" id="GO:0046872">
    <property type="term" value="F:metal ion binding"/>
    <property type="evidence" value="ECO:0007669"/>
    <property type="project" value="UniProtKB-KW"/>
</dbReference>
<accession>A0A173T1G7</accession>
<sequence>MELKQAKELVRSRLSDKRYEHTINVKKMAVKLAKHYGTDPEQAALAALLHDAAKELPKDEMRAIMQAHPEYAQGGEARPTPVWHGICAAILARTEWGVTDEAVLSAIACHTAGKAGMTQLDKILYLADMTSAERDWPGVEKLRKLEMKDLDAAMLAALKQTNGFVLSEGKPLDPESKAAYEDILAHSGQNEG</sequence>
<dbReference type="EC" id="3.6.1.41" evidence="1"/>
<keyword evidence="5" id="KW-0408">Iron</keyword>
<evidence type="ECO:0000259" key="7">
    <source>
        <dbReference type="PROSITE" id="PS51831"/>
    </source>
</evidence>
<dbReference type="NCBIfam" id="TIGR00488">
    <property type="entry name" value="bis(5'-nucleosyl)-tetraphosphatase (symmetrical) YqeK"/>
    <property type="match status" value="1"/>
</dbReference>
<reference evidence="8 9" key="1">
    <citation type="submission" date="2015-09" db="EMBL/GenBank/DDBJ databases">
        <authorList>
            <consortium name="Pathogen Informatics"/>
        </authorList>
    </citation>
    <scope>NUCLEOTIDE SEQUENCE [LARGE SCALE GENOMIC DNA]</scope>
    <source>
        <strain evidence="8 9">2789STDY5834970</strain>
    </source>
</reference>
<comment type="catalytic activity">
    <reaction evidence="6">
        <text>P(1),P(4)-bis(5'-adenosyl) tetraphosphate + H2O = 2 ADP + 2 H(+)</text>
        <dbReference type="Rhea" id="RHEA:24252"/>
        <dbReference type="ChEBI" id="CHEBI:15377"/>
        <dbReference type="ChEBI" id="CHEBI:15378"/>
        <dbReference type="ChEBI" id="CHEBI:58141"/>
        <dbReference type="ChEBI" id="CHEBI:456216"/>
        <dbReference type="EC" id="3.6.1.41"/>
    </reaction>
</comment>
<keyword evidence="2" id="KW-0479">Metal-binding</keyword>
<feature type="domain" description="HD" evidence="7">
    <location>
        <begin position="18"/>
        <end position="133"/>
    </location>
</feature>
<evidence type="ECO:0000256" key="4">
    <source>
        <dbReference type="ARBA" id="ARBA00022801"/>
    </source>
</evidence>
<dbReference type="GO" id="GO:0016779">
    <property type="term" value="F:nucleotidyltransferase activity"/>
    <property type="evidence" value="ECO:0007669"/>
    <property type="project" value="UniProtKB-KW"/>
</dbReference>
<evidence type="ECO:0000256" key="5">
    <source>
        <dbReference type="ARBA" id="ARBA00023004"/>
    </source>
</evidence>
<dbReference type="Pfam" id="PF01966">
    <property type="entry name" value="HD"/>
    <property type="match status" value="1"/>
</dbReference>
<evidence type="ECO:0000256" key="2">
    <source>
        <dbReference type="ARBA" id="ARBA00022723"/>
    </source>
</evidence>
<dbReference type="AlphaFoldDB" id="A0A173T1G7"/>
<evidence type="ECO:0000256" key="1">
    <source>
        <dbReference type="ARBA" id="ARBA00012506"/>
    </source>
</evidence>
<dbReference type="Proteomes" id="UP000095649">
    <property type="component" value="Unassembled WGS sequence"/>
</dbReference>
<dbReference type="GO" id="GO:0000166">
    <property type="term" value="F:nucleotide binding"/>
    <property type="evidence" value="ECO:0007669"/>
    <property type="project" value="UniProtKB-KW"/>
</dbReference>
<evidence type="ECO:0000256" key="3">
    <source>
        <dbReference type="ARBA" id="ARBA00022741"/>
    </source>
</evidence>
<name>A0A173T1G7_9FIRM</name>
<keyword evidence="8" id="KW-0548">Nucleotidyltransferase</keyword>
<protein>
    <recommendedName>
        <fullName evidence="1">bis(5'-nucleosyl)-tetraphosphatase (symmetrical)</fullName>
        <ecNumber evidence="1">3.6.1.41</ecNumber>
    </recommendedName>
</protein>
<evidence type="ECO:0000313" key="8">
    <source>
        <dbReference type="EMBL" id="CUM96461.1"/>
    </source>
</evidence>
<dbReference type="PANTHER" id="PTHR35795:SF1">
    <property type="entry name" value="BIS(5'-NUCLEOSYL)-TETRAPHOSPHATASE, SYMMETRICAL"/>
    <property type="match status" value="1"/>
</dbReference>
<organism evidence="8 9">
    <name type="scientific">Faecalibacterium prausnitzii</name>
    <dbReference type="NCBI Taxonomy" id="853"/>
    <lineage>
        <taxon>Bacteria</taxon>
        <taxon>Bacillati</taxon>
        <taxon>Bacillota</taxon>
        <taxon>Clostridia</taxon>
        <taxon>Eubacteriales</taxon>
        <taxon>Oscillospiraceae</taxon>
        <taxon>Faecalibacterium</taxon>
    </lineage>
</organism>
<dbReference type="InterPro" id="IPR005249">
    <property type="entry name" value="YqeK"/>
</dbReference>
<dbReference type="SMART" id="SM00471">
    <property type="entry name" value="HDc"/>
    <property type="match status" value="1"/>
</dbReference>